<evidence type="ECO:0000313" key="3">
    <source>
        <dbReference type="Proteomes" id="UP000001396"/>
    </source>
</evidence>
<accession>D3BMA8</accession>
<organism evidence="2 3">
    <name type="scientific">Heterostelium pallidum (strain ATCC 26659 / Pp 5 / PN500)</name>
    <name type="common">Cellular slime mold</name>
    <name type="synonym">Polysphondylium pallidum</name>
    <dbReference type="NCBI Taxonomy" id="670386"/>
    <lineage>
        <taxon>Eukaryota</taxon>
        <taxon>Amoebozoa</taxon>
        <taxon>Evosea</taxon>
        <taxon>Eumycetozoa</taxon>
        <taxon>Dictyostelia</taxon>
        <taxon>Acytosteliales</taxon>
        <taxon>Acytosteliaceae</taxon>
        <taxon>Heterostelium</taxon>
    </lineage>
</organism>
<dbReference type="RefSeq" id="XP_020429837.1">
    <property type="nucleotide sequence ID" value="XM_020583056.1"/>
</dbReference>
<dbReference type="GeneID" id="31367785"/>
<evidence type="ECO:0000313" key="2">
    <source>
        <dbReference type="EMBL" id="EFA77709.1"/>
    </source>
</evidence>
<dbReference type="Proteomes" id="UP000001396">
    <property type="component" value="Unassembled WGS sequence"/>
</dbReference>
<evidence type="ECO:0000256" key="1">
    <source>
        <dbReference type="SAM" id="MobiDB-lite"/>
    </source>
</evidence>
<gene>
    <name evidence="2" type="ORF">PPL_12318</name>
</gene>
<feature type="region of interest" description="Disordered" evidence="1">
    <location>
        <begin position="315"/>
        <end position="358"/>
    </location>
</feature>
<sequence length="358" mass="41243">MFGLLGSSSSSSISNKRYFLNTFVDRFYFIRCYNNQPTSSTTASTSSVSTSTPTSTSTSKSRYRPPKNGQYKLKSNRRDILNSKSTNNNSNNNNNAKEDIQKQLQHIQFIQQLQLGQTNNSQSQDKKNDPIVQLAEDTITTRLYQEDTLKLISNYSLTHSPLLDFFVSQLKLQYQDDLNEIKKQQQPSQQQQSEQQTEQQQQQQQQQPITLTFSNRRENLYKILEIIMTQLKPAAKKELLLRLPNNYRLELLSRWILSIPRENRTTSLSNLILLQLFHDARDGTKQIDVDRIQPLPPESPCQLGCRQPLAFAPPAERHRRHHPNPSDSRLLQAGTAHRITPAIPKQRRSTLQRNPGTL</sequence>
<comment type="caution">
    <text evidence="2">The sequence shown here is derived from an EMBL/GenBank/DDBJ whole genome shotgun (WGS) entry which is preliminary data.</text>
</comment>
<feature type="region of interest" description="Disordered" evidence="1">
    <location>
        <begin position="181"/>
        <end position="210"/>
    </location>
</feature>
<feature type="compositionally biased region" description="Low complexity" evidence="1">
    <location>
        <begin position="82"/>
        <end position="95"/>
    </location>
</feature>
<proteinExistence type="predicted"/>
<feature type="compositionally biased region" description="Low complexity" evidence="1">
    <location>
        <begin position="184"/>
        <end position="208"/>
    </location>
</feature>
<feature type="compositionally biased region" description="Low complexity" evidence="1">
    <location>
        <begin position="38"/>
        <end position="60"/>
    </location>
</feature>
<reference evidence="2 3" key="1">
    <citation type="journal article" date="2011" name="Genome Res.">
        <title>Phylogeny-wide analysis of social amoeba genomes highlights ancient origins for complex intercellular communication.</title>
        <authorList>
            <person name="Heidel A.J."/>
            <person name="Lawal H.M."/>
            <person name="Felder M."/>
            <person name="Schilde C."/>
            <person name="Helps N.R."/>
            <person name="Tunggal B."/>
            <person name="Rivero F."/>
            <person name="John U."/>
            <person name="Schleicher M."/>
            <person name="Eichinger L."/>
            <person name="Platzer M."/>
            <person name="Noegel A.A."/>
            <person name="Schaap P."/>
            <person name="Gloeckner G."/>
        </authorList>
    </citation>
    <scope>NUCLEOTIDE SEQUENCE [LARGE SCALE GENOMIC DNA]</scope>
    <source>
        <strain evidence="3">ATCC 26659 / Pp 5 / PN500</strain>
    </source>
</reference>
<feature type="region of interest" description="Disordered" evidence="1">
    <location>
        <begin position="38"/>
        <end position="96"/>
    </location>
</feature>
<dbReference type="InParanoid" id="D3BMA8"/>
<keyword evidence="3" id="KW-1185">Reference proteome</keyword>
<dbReference type="EMBL" id="ADBJ01000042">
    <property type="protein sequence ID" value="EFA77709.1"/>
    <property type="molecule type" value="Genomic_DNA"/>
</dbReference>
<dbReference type="AlphaFoldDB" id="D3BMA8"/>
<name>D3BMA8_HETP5</name>
<protein>
    <submittedName>
        <fullName evidence="2">Uncharacterized protein</fullName>
    </submittedName>
</protein>